<dbReference type="PANTHER" id="PTHR42922:SF1">
    <property type="entry name" value="PHOSPHATE TRANSPORT SYSTEM PERMEASE PROTEIN PSTA"/>
    <property type="match status" value="1"/>
</dbReference>
<dbReference type="PROSITE" id="PS50928">
    <property type="entry name" value="ABC_TM1"/>
    <property type="match status" value="1"/>
</dbReference>
<name>A0ABR6U4K8_9ACTN</name>
<dbReference type="InterPro" id="IPR005672">
    <property type="entry name" value="Phosphate_PstA"/>
</dbReference>
<feature type="transmembrane region" description="Helical" evidence="10">
    <location>
        <begin position="230"/>
        <end position="252"/>
    </location>
</feature>
<evidence type="ECO:0000256" key="5">
    <source>
        <dbReference type="ARBA" id="ARBA00022475"/>
    </source>
</evidence>
<dbReference type="RefSeq" id="WP_186344648.1">
    <property type="nucleotide sequence ID" value="NZ_BMMR01000002.1"/>
</dbReference>
<comment type="subcellular location">
    <subcellularLocation>
        <location evidence="2 10">Cell membrane</location>
        <topology evidence="2 10">Multi-pass membrane protein</topology>
    </subcellularLocation>
</comment>
<keyword evidence="14" id="KW-1185">Reference proteome</keyword>
<keyword evidence="9 10" id="KW-0472">Membrane</keyword>
<dbReference type="InterPro" id="IPR000515">
    <property type="entry name" value="MetI-like"/>
</dbReference>
<evidence type="ECO:0000313" key="13">
    <source>
        <dbReference type="EMBL" id="MBC2959344.1"/>
    </source>
</evidence>
<evidence type="ECO:0000256" key="4">
    <source>
        <dbReference type="ARBA" id="ARBA00022448"/>
    </source>
</evidence>
<feature type="domain" description="ABC transmembrane type-1" evidence="12">
    <location>
        <begin position="160"/>
        <end position="363"/>
    </location>
</feature>
<protein>
    <recommendedName>
        <fullName evidence="10">Phosphate transport system permease protein PstA</fullName>
    </recommendedName>
</protein>
<dbReference type="InterPro" id="IPR051408">
    <property type="entry name" value="Phosphate_transprt_permease"/>
</dbReference>
<dbReference type="EMBL" id="JACMYC010000002">
    <property type="protein sequence ID" value="MBC2959344.1"/>
    <property type="molecule type" value="Genomic_DNA"/>
</dbReference>
<dbReference type="CDD" id="cd06261">
    <property type="entry name" value="TM_PBP2"/>
    <property type="match status" value="1"/>
</dbReference>
<comment type="caution">
    <text evidence="13">The sequence shown here is derived from an EMBL/GenBank/DDBJ whole genome shotgun (WGS) entry which is preliminary data.</text>
</comment>
<dbReference type="NCBIfam" id="TIGR00974">
    <property type="entry name" value="3a0107s02c"/>
    <property type="match status" value="1"/>
</dbReference>
<keyword evidence="5 10" id="KW-1003">Cell membrane</keyword>
<evidence type="ECO:0000256" key="10">
    <source>
        <dbReference type="RuleBase" id="RU363043"/>
    </source>
</evidence>
<evidence type="ECO:0000259" key="12">
    <source>
        <dbReference type="PROSITE" id="PS50928"/>
    </source>
</evidence>
<evidence type="ECO:0000256" key="1">
    <source>
        <dbReference type="ARBA" id="ARBA00003510"/>
    </source>
</evidence>
<dbReference type="Proteomes" id="UP000604001">
    <property type="component" value="Unassembled WGS sequence"/>
</dbReference>
<comment type="function">
    <text evidence="1">Part of the binding-protein-dependent transport system for phosphate; probably responsible for the translocation of the substrate across the membrane.</text>
</comment>
<evidence type="ECO:0000256" key="2">
    <source>
        <dbReference type="ARBA" id="ARBA00004651"/>
    </source>
</evidence>
<reference evidence="13 14" key="1">
    <citation type="submission" date="2020-08" db="EMBL/GenBank/DDBJ databases">
        <title>novel species in genus Nocardioides.</title>
        <authorList>
            <person name="Zhang G."/>
        </authorList>
    </citation>
    <scope>NUCLEOTIDE SEQUENCE [LARGE SCALE GENOMIC DNA]</scope>
    <source>
        <strain evidence="13 14">SC8A-24</strain>
    </source>
</reference>
<evidence type="ECO:0000256" key="8">
    <source>
        <dbReference type="ARBA" id="ARBA00022989"/>
    </source>
</evidence>
<evidence type="ECO:0000256" key="7">
    <source>
        <dbReference type="ARBA" id="ARBA00022692"/>
    </source>
</evidence>
<dbReference type="Pfam" id="PF00528">
    <property type="entry name" value="BPD_transp_1"/>
    <property type="match status" value="1"/>
</dbReference>
<keyword evidence="4" id="KW-0813">Transport</keyword>
<accession>A0ABR6U4K8</accession>
<keyword evidence="6" id="KW-0592">Phosphate transport</keyword>
<proteinExistence type="inferred from homology"/>
<evidence type="ECO:0000256" key="3">
    <source>
        <dbReference type="ARBA" id="ARBA00007069"/>
    </source>
</evidence>
<feature type="transmembrane region" description="Helical" evidence="10">
    <location>
        <begin position="273"/>
        <end position="295"/>
    </location>
</feature>
<evidence type="ECO:0000256" key="9">
    <source>
        <dbReference type="ARBA" id="ARBA00023136"/>
    </source>
</evidence>
<evidence type="ECO:0000256" key="6">
    <source>
        <dbReference type="ARBA" id="ARBA00022592"/>
    </source>
</evidence>
<keyword evidence="7 10" id="KW-0812">Transmembrane</keyword>
<keyword evidence="8 10" id="KW-1133">Transmembrane helix</keyword>
<comment type="similarity">
    <text evidence="3 10">Belongs to the binding-protein-dependent transport system permease family. CysTW subfamily.</text>
</comment>
<dbReference type="SUPFAM" id="SSF161098">
    <property type="entry name" value="MetI-like"/>
    <property type="match status" value="1"/>
</dbReference>
<organism evidence="13 14">
    <name type="scientific">Nocardioides deserti</name>
    <dbReference type="NCBI Taxonomy" id="1588644"/>
    <lineage>
        <taxon>Bacteria</taxon>
        <taxon>Bacillati</taxon>
        <taxon>Actinomycetota</taxon>
        <taxon>Actinomycetes</taxon>
        <taxon>Propionibacteriales</taxon>
        <taxon>Nocardioidaceae</taxon>
        <taxon>Nocardioides</taxon>
    </lineage>
</organism>
<sequence length="415" mass="43064">MTATVPPEDLTLAGATHLPTYDDDAAPAVPRASLGRLSPDERFARIGPWVAALGLAWLITQRLLPLGGLPWFLVVWFGLGLALTATTAAMTGGSTEVRDRVAEAVVAAGAVVVAMVLVTTVYDVVSQGWRPLTHLNFFVDDMSGVGPKDPFTSGGVAHAVAGSLIQLGIALVITLPLGIGTAVFMTEVGGRFARLVRTVVEAMTALPSIVAGLFIYTVLIRALGYPRSGLAAALAIAVMMLPIIARAADVVLRVVPSGLREASLALGASRWRTVWCVVLPTARPGLATAVILGVARGIGETSPVLLTSGAAAFMVTDPTEGAMNSLPLYIFSLVRSGEPTAITRAYGAATVLLALVLVLFVVARLLARPRGAKASLGARLVTRLGQAPSVRRRESGTRPGPATAPTHVPTTGENR</sequence>
<dbReference type="PANTHER" id="PTHR42922">
    <property type="entry name" value="PHOSPHATE TRANSPORT SYSTEM PERMEASE PROTEIN PSTA"/>
    <property type="match status" value="1"/>
</dbReference>
<evidence type="ECO:0000313" key="14">
    <source>
        <dbReference type="Proteomes" id="UP000604001"/>
    </source>
</evidence>
<feature type="region of interest" description="Disordered" evidence="11">
    <location>
        <begin position="387"/>
        <end position="415"/>
    </location>
</feature>
<feature type="transmembrane region" description="Helical" evidence="10">
    <location>
        <begin position="101"/>
        <end position="122"/>
    </location>
</feature>
<dbReference type="InterPro" id="IPR035906">
    <property type="entry name" value="MetI-like_sf"/>
</dbReference>
<feature type="transmembrane region" description="Helical" evidence="10">
    <location>
        <begin position="205"/>
        <end position="224"/>
    </location>
</feature>
<feature type="transmembrane region" description="Helical" evidence="10">
    <location>
        <begin position="164"/>
        <end position="184"/>
    </location>
</feature>
<feature type="transmembrane region" description="Helical" evidence="10">
    <location>
        <begin position="70"/>
        <end position="89"/>
    </location>
</feature>
<feature type="transmembrane region" description="Helical" evidence="10">
    <location>
        <begin position="345"/>
        <end position="367"/>
    </location>
</feature>
<dbReference type="Gene3D" id="1.10.3720.10">
    <property type="entry name" value="MetI-like"/>
    <property type="match status" value="1"/>
</dbReference>
<evidence type="ECO:0000256" key="11">
    <source>
        <dbReference type="SAM" id="MobiDB-lite"/>
    </source>
</evidence>
<gene>
    <name evidence="13" type="primary">pstA</name>
    <name evidence="13" type="ORF">H7344_03420</name>
</gene>